<keyword evidence="2" id="KW-1185">Reference proteome</keyword>
<name>A0ACC1HUE2_9FUNG</name>
<organism evidence="1 2">
    <name type="scientific">Spiromyces aspiralis</name>
    <dbReference type="NCBI Taxonomy" id="68401"/>
    <lineage>
        <taxon>Eukaryota</taxon>
        <taxon>Fungi</taxon>
        <taxon>Fungi incertae sedis</taxon>
        <taxon>Zoopagomycota</taxon>
        <taxon>Kickxellomycotina</taxon>
        <taxon>Kickxellomycetes</taxon>
        <taxon>Kickxellales</taxon>
        <taxon>Kickxellaceae</taxon>
        <taxon>Spiromyces</taxon>
    </lineage>
</organism>
<accession>A0ACC1HUE2</accession>
<evidence type="ECO:0000313" key="2">
    <source>
        <dbReference type="Proteomes" id="UP001145114"/>
    </source>
</evidence>
<proteinExistence type="predicted"/>
<dbReference type="Proteomes" id="UP001145114">
    <property type="component" value="Unassembled WGS sequence"/>
</dbReference>
<reference evidence="1" key="1">
    <citation type="submission" date="2022-06" db="EMBL/GenBank/DDBJ databases">
        <title>Phylogenomic reconstructions and comparative analyses of Kickxellomycotina fungi.</title>
        <authorList>
            <person name="Reynolds N.K."/>
            <person name="Stajich J.E."/>
            <person name="Barry K."/>
            <person name="Grigoriev I.V."/>
            <person name="Crous P."/>
            <person name="Smith M.E."/>
        </authorList>
    </citation>
    <scope>NUCLEOTIDE SEQUENCE</scope>
    <source>
        <strain evidence="1">RSA 2271</strain>
    </source>
</reference>
<comment type="caution">
    <text evidence="1">The sequence shown here is derived from an EMBL/GenBank/DDBJ whole genome shotgun (WGS) entry which is preliminary data.</text>
</comment>
<gene>
    <name evidence="1" type="ORF">EV182_002379</name>
</gene>
<protein>
    <submittedName>
        <fullName evidence="1">Uncharacterized protein</fullName>
    </submittedName>
</protein>
<evidence type="ECO:0000313" key="1">
    <source>
        <dbReference type="EMBL" id="KAJ1679276.1"/>
    </source>
</evidence>
<sequence length="96" mass="10130">MQLARPHPAHYIKNIAAAAIPTVLVRRQADSSSPTTMVVGTSDKASVARTSESPTTLTTLLSAQEELTSSEGQSLDFTIGVTVGKVLYIVFISLAL</sequence>
<feature type="non-terminal residue" evidence="1">
    <location>
        <position position="96"/>
    </location>
</feature>
<dbReference type="EMBL" id="JAMZIH010000484">
    <property type="protein sequence ID" value="KAJ1679276.1"/>
    <property type="molecule type" value="Genomic_DNA"/>
</dbReference>